<evidence type="ECO:0000256" key="8">
    <source>
        <dbReference type="SAM" id="MobiDB-lite"/>
    </source>
</evidence>
<feature type="domain" description="Histidine kinase/HSP90-like ATPase" evidence="9">
    <location>
        <begin position="298"/>
        <end position="453"/>
    </location>
</feature>
<feature type="compositionally biased region" description="Polar residues" evidence="8">
    <location>
        <begin position="68"/>
        <end position="79"/>
    </location>
</feature>
<dbReference type="InterPro" id="IPR036890">
    <property type="entry name" value="HATPase_C_sf"/>
</dbReference>
<dbReference type="Gene3D" id="2.30.110.10">
    <property type="entry name" value="Electron Transport, Fmn-binding Protein, Chain A"/>
    <property type="match status" value="1"/>
</dbReference>
<comment type="caution">
    <text evidence="11">The sequence shown here is derived from an EMBL/GenBank/DDBJ whole genome shotgun (WGS) entry which is preliminary data.</text>
</comment>
<evidence type="ECO:0000256" key="5">
    <source>
        <dbReference type="ARBA" id="ARBA00022840"/>
    </source>
</evidence>
<dbReference type="Gene3D" id="3.30.565.10">
    <property type="entry name" value="Histidine kinase-like ATPase, C-terminal domain"/>
    <property type="match status" value="1"/>
</dbReference>
<dbReference type="InterPro" id="IPR003594">
    <property type="entry name" value="HATPase_dom"/>
</dbReference>
<dbReference type="InterPro" id="IPR020568">
    <property type="entry name" value="Ribosomal_Su5_D2-typ_SF"/>
</dbReference>
<dbReference type="Gene3D" id="3.30.230.80">
    <property type="match status" value="1"/>
</dbReference>
<evidence type="ECO:0000256" key="2">
    <source>
        <dbReference type="ARBA" id="ARBA00008239"/>
    </source>
</evidence>
<comment type="similarity">
    <text evidence="2">Belongs to the heat shock protein 90 family.</text>
</comment>
<feature type="compositionally biased region" description="Acidic residues" evidence="8">
    <location>
        <begin position="489"/>
        <end position="501"/>
    </location>
</feature>
<dbReference type="FunFam" id="3.30.565.10:FF:000001">
    <property type="entry name" value="Heat shock protein HSP 90-alpha"/>
    <property type="match status" value="1"/>
</dbReference>
<keyword evidence="7" id="KW-0175">Coiled coil</keyword>
<evidence type="ECO:0000256" key="3">
    <source>
        <dbReference type="ARBA" id="ARBA00022490"/>
    </source>
</evidence>
<dbReference type="PROSITE" id="PS00298">
    <property type="entry name" value="HSP90"/>
    <property type="match status" value="1"/>
</dbReference>
<dbReference type="GO" id="GO:0005737">
    <property type="term" value="C:cytoplasm"/>
    <property type="evidence" value="ECO:0007669"/>
    <property type="project" value="UniProtKB-SubCell"/>
</dbReference>
<dbReference type="Gene3D" id="3.40.50.11260">
    <property type="match status" value="1"/>
</dbReference>
<dbReference type="InterPro" id="IPR012349">
    <property type="entry name" value="Split_barrel_FMN-bd"/>
</dbReference>
<reference evidence="11 12" key="1">
    <citation type="submission" date="2015-04" db="EMBL/GenBank/DDBJ databases">
        <title>The draft genome sequence of Fusarium langsethiae, a T-2/HT-2 mycotoxin producer.</title>
        <authorList>
            <person name="Lysoe E."/>
            <person name="Divon H.H."/>
            <person name="Terzi V."/>
            <person name="Orru L."/>
            <person name="Lamontanara A."/>
            <person name="Kolseth A.-K."/>
            <person name="Frandsen R.J."/>
            <person name="Nielsen K."/>
            <person name="Thrane U."/>
        </authorList>
    </citation>
    <scope>NUCLEOTIDE SEQUENCE [LARGE SCALE GENOMIC DNA]</scope>
    <source>
        <strain evidence="11 12">Fl201059</strain>
    </source>
</reference>
<evidence type="ECO:0000313" key="11">
    <source>
        <dbReference type="EMBL" id="KPA41686.1"/>
    </source>
</evidence>
<dbReference type="Pfam" id="PF00183">
    <property type="entry name" value="HSP90"/>
    <property type="match status" value="1"/>
</dbReference>
<dbReference type="EMBL" id="JXCE01000089">
    <property type="protein sequence ID" value="KPA41686.1"/>
    <property type="molecule type" value="Genomic_DNA"/>
</dbReference>
<dbReference type="SUPFAM" id="SSF54211">
    <property type="entry name" value="Ribosomal protein S5 domain 2-like"/>
    <property type="match status" value="1"/>
</dbReference>
<dbReference type="FunFam" id="3.30.230.80:FF:000001">
    <property type="entry name" value="Heat shock protein 90 alpha"/>
    <property type="match status" value="1"/>
</dbReference>
<dbReference type="SMART" id="SM00387">
    <property type="entry name" value="HATPase_c"/>
    <property type="match status" value="1"/>
</dbReference>
<proteinExistence type="inferred from homology"/>
<dbReference type="InterPro" id="IPR019805">
    <property type="entry name" value="Heat_shock_protein_90_CS"/>
</dbReference>
<keyword evidence="12" id="KW-1185">Reference proteome</keyword>
<accession>A0A0M9EXS6</accession>
<evidence type="ECO:0000256" key="1">
    <source>
        <dbReference type="ARBA" id="ARBA00004496"/>
    </source>
</evidence>
<dbReference type="Proteomes" id="UP000037904">
    <property type="component" value="Unassembled WGS sequence"/>
</dbReference>
<dbReference type="FunFam" id="1.20.120.790:FF:000001">
    <property type="entry name" value="Heat shock protein 90 alpha"/>
    <property type="match status" value="1"/>
</dbReference>
<dbReference type="AlphaFoldDB" id="A0A0M9EXS6"/>
<protein>
    <submittedName>
        <fullName evidence="11">Molecular chaperone</fullName>
    </submittedName>
</protein>
<dbReference type="Pfam" id="PF01613">
    <property type="entry name" value="Flavin_Reduct"/>
    <property type="match status" value="1"/>
</dbReference>
<keyword evidence="3" id="KW-0963">Cytoplasm</keyword>
<dbReference type="InterPro" id="IPR020575">
    <property type="entry name" value="Hsp90_N"/>
</dbReference>
<dbReference type="HAMAP" id="MF_00505">
    <property type="entry name" value="HSP90"/>
    <property type="match status" value="1"/>
</dbReference>
<evidence type="ECO:0000259" key="10">
    <source>
        <dbReference type="SMART" id="SM00903"/>
    </source>
</evidence>
<evidence type="ECO:0000256" key="4">
    <source>
        <dbReference type="ARBA" id="ARBA00022741"/>
    </source>
</evidence>
<dbReference type="GO" id="GO:0005524">
    <property type="term" value="F:ATP binding"/>
    <property type="evidence" value="ECO:0007669"/>
    <property type="project" value="UniProtKB-KW"/>
</dbReference>
<feature type="domain" description="Flavin reductase like" evidence="10">
    <location>
        <begin position="101"/>
        <end position="260"/>
    </location>
</feature>
<dbReference type="Pfam" id="PF02518">
    <property type="entry name" value="HATPase_c"/>
    <property type="match status" value="1"/>
</dbReference>
<dbReference type="SUPFAM" id="SSF50475">
    <property type="entry name" value="FMN-binding split barrel"/>
    <property type="match status" value="1"/>
</dbReference>
<dbReference type="InterPro" id="IPR037196">
    <property type="entry name" value="HSP90_C"/>
</dbReference>
<evidence type="ECO:0000256" key="6">
    <source>
        <dbReference type="ARBA" id="ARBA00023186"/>
    </source>
</evidence>
<dbReference type="GO" id="GO:0140662">
    <property type="term" value="F:ATP-dependent protein folding chaperone"/>
    <property type="evidence" value="ECO:0007669"/>
    <property type="project" value="InterPro"/>
</dbReference>
<dbReference type="PANTHER" id="PTHR11528">
    <property type="entry name" value="HEAT SHOCK PROTEIN 90 FAMILY MEMBER"/>
    <property type="match status" value="1"/>
</dbReference>
<sequence>MKSSLALRNGAATALVMTRGGTRRLSSLQNAGCLRRSPTGYEGYKISSGLMSGSCSWQWPLHNRRNHTSTTSNPWHTSPATPPTVHPTKQVPLPEQLRSIMRLLPHSVVVCTSNQPGDGPRAMTMSSFTSLTLTPTPLVTFNIAIPSRTLDAIRASGEFNVHVLSGDERGASVASHFTKGNVGGHAFQGLDYTQNGDEAPVLKEEGVMFALRCRVLKDAPEEGLMRVRDHVIVVGEVVEMVRVEKEEEEDFGLVLFLFVTNISSHEFPLIPDTMSETFEFQAEISQLLSLIINTVYSNKEIFLRELVSNASDALDKIRYKSLADPSQLDSGKDLRIDIIPDKANKTLTIRDTGIGMTKADLVNNLGTIARSGTKQFMEALTAGADVSMIGQFGVGFYSAYLVADRVTVISKNNDDEQYIWESSAGGTFSITEDTESEQLGRGTSIILHLKEEQTDYLNESKIKEVIKKHSEFISYPIYLHVEKETEKEVPDEEAEEVTEEGDDKKPKIEEVDDDEEEKKKPKTKKIKETKIEEEELNKQKPIWTRNPQDISQEEYASFYKSLSNDWEDHLAVKHFSVEGQLEFRAILFVPKRAPFDLFETKKTKNNIKLYVRRVFITDDATDLIPEWLGFVKGVVDSEDLPLNLSRETLQQNKIMKVIKKNIVKKSLELFQEIAEDKEQFDKFYSAFSKNLKLGIHEDSQNRSILAKLLRFNSTKSGDELTSLSDYVTRMPEHQNNMYYITGESINAVSKSPFLDALREKGFEVLFLVDPIDEYAMTQLKEFEGKKLVDITKDFELEETEEEKKAREEEEKEYENLAKSLKNVLGDKVEKVVVSHKLGSSPCAIRTGQFGWSANMERIMKAQALRDTSMSSYMSSKKTFEISPKSAIVQELKKKVENDGENDRTVKSIVQLLFETSLLVSGFTIEEPAGFADRIHKLVQLGLNIEEDDSAPADADATDAPAAAATGDSAMEEVD</sequence>
<dbReference type="SUPFAM" id="SSF55874">
    <property type="entry name" value="ATPase domain of HSP90 chaperone/DNA topoisomerase II/histidine kinase"/>
    <property type="match status" value="1"/>
</dbReference>
<keyword evidence="5" id="KW-0067">ATP-binding</keyword>
<feature type="coiled-coil region" evidence="7">
    <location>
        <begin position="791"/>
        <end position="826"/>
    </location>
</feature>
<name>A0A0M9EXS6_FUSLA</name>
<dbReference type="GO" id="GO:0016887">
    <property type="term" value="F:ATP hydrolysis activity"/>
    <property type="evidence" value="ECO:0007669"/>
    <property type="project" value="InterPro"/>
</dbReference>
<keyword evidence="6" id="KW-0143">Chaperone</keyword>
<dbReference type="CDD" id="cd16927">
    <property type="entry name" value="HATPase_Hsp90-like"/>
    <property type="match status" value="1"/>
</dbReference>
<dbReference type="NCBIfam" id="NF003555">
    <property type="entry name" value="PRK05218.1"/>
    <property type="match status" value="1"/>
</dbReference>
<dbReference type="SUPFAM" id="SSF110942">
    <property type="entry name" value="HSP90 C-terminal domain"/>
    <property type="match status" value="1"/>
</dbReference>
<evidence type="ECO:0000256" key="7">
    <source>
        <dbReference type="SAM" id="Coils"/>
    </source>
</evidence>
<dbReference type="Gene3D" id="1.20.120.790">
    <property type="entry name" value="Heat shock protein 90, C-terminal domain"/>
    <property type="match status" value="1"/>
</dbReference>
<dbReference type="InterPro" id="IPR002563">
    <property type="entry name" value="Flavin_Rdtase-like_dom"/>
</dbReference>
<dbReference type="SMART" id="SM00903">
    <property type="entry name" value="Flavin_Reduct"/>
    <property type="match status" value="1"/>
</dbReference>
<feature type="compositionally biased region" description="Low complexity" evidence="8">
    <location>
        <begin position="951"/>
        <end position="968"/>
    </location>
</feature>
<organism evidence="11 12">
    <name type="scientific">Fusarium langsethiae</name>
    <dbReference type="NCBI Taxonomy" id="179993"/>
    <lineage>
        <taxon>Eukaryota</taxon>
        <taxon>Fungi</taxon>
        <taxon>Dikarya</taxon>
        <taxon>Ascomycota</taxon>
        <taxon>Pezizomycotina</taxon>
        <taxon>Sordariomycetes</taxon>
        <taxon>Hypocreomycetidae</taxon>
        <taxon>Hypocreales</taxon>
        <taxon>Nectriaceae</taxon>
        <taxon>Fusarium</taxon>
    </lineage>
</organism>
<dbReference type="PRINTS" id="PR00775">
    <property type="entry name" value="HEATSHOCK90"/>
</dbReference>
<feature type="region of interest" description="Disordered" evidence="8">
    <location>
        <begin position="66"/>
        <end position="89"/>
    </location>
</feature>
<evidence type="ECO:0000313" key="12">
    <source>
        <dbReference type="Proteomes" id="UP000037904"/>
    </source>
</evidence>
<feature type="region of interest" description="Disordered" evidence="8">
    <location>
        <begin position="948"/>
        <end position="974"/>
    </location>
</feature>
<feature type="region of interest" description="Disordered" evidence="8">
    <location>
        <begin position="484"/>
        <end position="524"/>
    </location>
</feature>
<dbReference type="OrthoDB" id="28737at2759"/>
<dbReference type="GO" id="GO:0051082">
    <property type="term" value="F:unfolded protein binding"/>
    <property type="evidence" value="ECO:0007669"/>
    <property type="project" value="InterPro"/>
</dbReference>
<dbReference type="FunFam" id="3.40.50.11260:FF:000001">
    <property type="entry name" value="Heat shock protein 90 alpha"/>
    <property type="match status" value="1"/>
</dbReference>
<keyword evidence="4" id="KW-0547">Nucleotide-binding</keyword>
<evidence type="ECO:0000259" key="9">
    <source>
        <dbReference type="SMART" id="SM00387"/>
    </source>
</evidence>
<gene>
    <name evidence="11" type="ORF">FLAG1_05442</name>
</gene>
<dbReference type="InterPro" id="IPR001404">
    <property type="entry name" value="Hsp90_fam"/>
</dbReference>
<dbReference type="GO" id="GO:0010181">
    <property type="term" value="F:FMN binding"/>
    <property type="evidence" value="ECO:0007669"/>
    <property type="project" value="InterPro"/>
</dbReference>
<comment type="subcellular location">
    <subcellularLocation>
        <location evidence="1">Cytoplasm</location>
    </subcellularLocation>
</comment>